<feature type="transmembrane region" description="Helical" evidence="8">
    <location>
        <begin position="67"/>
        <end position="84"/>
    </location>
</feature>
<feature type="transmembrane region" description="Helical" evidence="8">
    <location>
        <begin position="149"/>
        <end position="171"/>
    </location>
</feature>
<keyword evidence="5 8" id="KW-0812">Transmembrane</keyword>
<dbReference type="GO" id="GO:0005886">
    <property type="term" value="C:plasma membrane"/>
    <property type="evidence" value="ECO:0007669"/>
    <property type="project" value="UniProtKB-SubCell"/>
</dbReference>
<evidence type="ECO:0000256" key="1">
    <source>
        <dbReference type="ARBA" id="ARBA00004651"/>
    </source>
</evidence>
<name>A0A126XYR1_9ACTN</name>
<dbReference type="Proteomes" id="UP000292693">
    <property type="component" value="Unassembled WGS sequence"/>
</dbReference>
<reference evidence="11 12" key="1">
    <citation type="submission" date="2017-12" db="EMBL/GenBank/DDBJ databases">
        <title>Population genomics insights into the ecological differentiation and adaptive evolution in streptomycetes.</title>
        <authorList>
            <person name="Li Y."/>
            <person name="Huang Y."/>
        </authorList>
    </citation>
    <scope>NUCLEOTIDE SEQUENCE [LARGE SCALE GENOMIC DNA]</scope>
    <source>
        <strain evidence="10 11">FXJ.2339</strain>
        <strain evidence="9 12">NBRC 100770</strain>
    </source>
</reference>
<evidence type="ECO:0000313" key="9">
    <source>
        <dbReference type="EMBL" id="RZE28553.1"/>
    </source>
</evidence>
<proteinExistence type="inferred from homology"/>
<feature type="transmembrane region" description="Helical" evidence="8">
    <location>
        <begin position="306"/>
        <end position="325"/>
    </location>
</feature>
<gene>
    <name evidence="10" type="ORF">C0Q91_03770</name>
    <name evidence="9" type="ORF">C0Q92_03555</name>
</gene>
<dbReference type="PANTHER" id="PTHR30472">
    <property type="entry name" value="FERRIC ENTEROBACTIN TRANSPORT SYSTEM PERMEASE PROTEIN"/>
    <property type="match status" value="1"/>
</dbReference>
<dbReference type="GO" id="GO:0033214">
    <property type="term" value="P:siderophore-iron import into cell"/>
    <property type="evidence" value="ECO:0007669"/>
    <property type="project" value="TreeGrafter"/>
</dbReference>
<keyword evidence="7 8" id="KW-0472">Membrane</keyword>
<accession>A0A126XYR1</accession>
<dbReference type="KEGG" id="salb:XNR_0522"/>
<evidence type="ECO:0000256" key="6">
    <source>
        <dbReference type="ARBA" id="ARBA00022989"/>
    </source>
</evidence>
<dbReference type="Gene3D" id="1.10.3470.10">
    <property type="entry name" value="ABC transporter involved in vitamin B12 uptake, BtuC"/>
    <property type="match status" value="1"/>
</dbReference>
<evidence type="ECO:0000256" key="2">
    <source>
        <dbReference type="ARBA" id="ARBA00007935"/>
    </source>
</evidence>
<organism evidence="9 12">
    <name type="scientific">Streptomyces albidoflavus</name>
    <dbReference type="NCBI Taxonomy" id="1886"/>
    <lineage>
        <taxon>Bacteria</taxon>
        <taxon>Bacillati</taxon>
        <taxon>Actinomycetota</taxon>
        <taxon>Actinomycetes</taxon>
        <taxon>Kitasatosporales</taxon>
        <taxon>Streptomycetaceae</taxon>
        <taxon>Streptomyces</taxon>
        <taxon>Streptomyces albidoflavus group</taxon>
    </lineage>
</organism>
<dbReference type="FunFam" id="1.10.3470.10:FF:000001">
    <property type="entry name" value="Vitamin B12 ABC transporter permease BtuC"/>
    <property type="match status" value="1"/>
</dbReference>
<dbReference type="Pfam" id="PF01032">
    <property type="entry name" value="FecCD"/>
    <property type="match status" value="1"/>
</dbReference>
<comment type="similarity">
    <text evidence="2">Belongs to the binding-protein-dependent transport system permease family. FecCD subfamily.</text>
</comment>
<dbReference type="EMBL" id="PKLK01000003">
    <property type="protein sequence ID" value="RZE45572.1"/>
    <property type="molecule type" value="Genomic_DNA"/>
</dbReference>
<feature type="transmembrane region" description="Helical" evidence="8">
    <location>
        <begin position="239"/>
        <end position="264"/>
    </location>
</feature>
<feature type="transmembrane region" description="Helical" evidence="8">
    <location>
        <begin position="276"/>
        <end position="294"/>
    </location>
</feature>
<dbReference type="GO" id="GO:0022857">
    <property type="term" value="F:transmembrane transporter activity"/>
    <property type="evidence" value="ECO:0007669"/>
    <property type="project" value="InterPro"/>
</dbReference>
<dbReference type="Proteomes" id="UP000292095">
    <property type="component" value="Unassembled WGS sequence"/>
</dbReference>
<dbReference type="RefSeq" id="WP_008417377.1">
    <property type="nucleotide sequence ID" value="NC_020990.1"/>
</dbReference>
<feature type="transmembrane region" description="Helical" evidence="8">
    <location>
        <begin position="191"/>
        <end position="212"/>
    </location>
</feature>
<keyword evidence="6 8" id="KW-1133">Transmembrane helix</keyword>
<comment type="caution">
    <text evidence="9">The sequence shown here is derived from an EMBL/GenBank/DDBJ whole genome shotgun (WGS) entry which is preliminary data.</text>
</comment>
<evidence type="ECO:0000256" key="4">
    <source>
        <dbReference type="ARBA" id="ARBA00022475"/>
    </source>
</evidence>
<dbReference type="CDD" id="cd06550">
    <property type="entry name" value="TM_ABC_iron-siderophores_like"/>
    <property type="match status" value="1"/>
</dbReference>
<evidence type="ECO:0000313" key="12">
    <source>
        <dbReference type="Proteomes" id="UP000292693"/>
    </source>
</evidence>
<evidence type="ECO:0000256" key="7">
    <source>
        <dbReference type="ARBA" id="ARBA00023136"/>
    </source>
</evidence>
<dbReference type="InterPro" id="IPR037294">
    <property type="entry name" value="ABC_BtuC-like"/>
</dbReference>
<dbReference type="GeneID" id="97266314"/>
<dbReference type="SUPFAM" id="SSF81345">
    <property type="entry name" value="ABC transporter involved in vitamin B12 uptake, BtuC"/>
    <property type="match status" value="1"/>
</dbReference>
<feature type="transmembrane region" description="Helical" evidence="8">
    <location>
        <begin position="124"/>
        <end position="142"/>
    </location>
</feature>
<feature type="transmembrane region" description="Helical" evidence="8">
    <location>
        <begin position="96"/>
        <end position="118"/>
    </location>
</feature>
<evidence type="ECO:0000313" key="11">
    <source>
        <dbReference type="Proteomes" id="UP000292095"/>
    </source>
</evidence>
<dbReference type="InterPro" id="IPR000522">
    <property type="entry name" value="ABC_transptr_permease_BtuC"/>
</dbReference>
<comment type="subcellular location">
    <subcellularLocation>
        <location evidence="1">Cell membrane</location>
        <topology evidence="1">Multi-pass membrane protein</topology>
    </subcellularLocation>
</comment>
<protein>
    <submittedName>
        <fullName evidence="9">Iron ABC transporter permease</fullName>
    </submittedName>
</protein>
<dbReference type="PANTHER" id="PTHR30472:SF1">
    <property type="entry name" value="FE(3+) DICITRATE TRANSPORT SYSTEM PERMEASE PROTEIN FECC-RELATED"/>
    <property type="match status" value="1"/>
</dbReference>
<dbReference type="AlphaFoldDB" id="A0A126XYR1"/>
<evidence type="ECO:0000256" key="3">
    <source>
        <dbReference type="ARBA" id="ARBA00022448"/>
    </source>
</evidence>
<evidence type="ECO:0000256" key="5">
    <source>
        <dbReference type="ARBA" id="ARBA00022692"/>
    </source>
</evidence>
<dbReference type="EMBL" id="PKLL01000003">
    <property type="protein sequence ID" value="RZE28553.1"/>
    <property type="molecule type" value="Genomic_DNA"/>
</dbReference>
<sequence length="333" mass="33842">MRTEPPRTALLFGVLVLLLAAAVASLAVGTRTVPPAEVWRALTDAPPGDGTTLAHHLVIREVRLPRTVIGVLVGAALAVSGALMQTLTRNALAEPGVLGVTGGAGFAVTLGAVAGLAGSQAAQLGLATLGALLAALLVYAVGRASPLRLVLAGTALGFVLAGFSLALRMTLPDVFDTYRFWVVGSLAGREQVPYLLPLLVIVAGLAGALLAARPLQALGLGTEVARTLGSRVRRTRITVLVLITVLAGAATALAGPIAFLGLMVPHLARRLAGGSVRLLLGLCMVLGPLVLLTADVAARLLLPTGEVPVAVVTAFLGGPVLIWAVRRYGAVTL</sequence>
<evidence type="ECO:0000256" key="8">
    <source>
        <dbReference type="SAM" id="Phobius"/>
    </source>
</evidence>
<keyword evidence="4" id="KW-1003">Cell membrane</keyword>
<evidence type="ECO:0000313" key="10">
    <source>
        <dbReference type="EMBL" id="RZE45572.1"/>
    </source>
</evidence>
<keyword evidence="3" id="KW-0813">Transport</keyword>